<comment type="subcellular location">
    <subcellularLocation>
        <location evidence="1 6">Membrane</location>
        <topology evidence="1 6">Multi-pass membrane protein</topology>
    </subcellularLocation>
</comment>
<evidence type="ECO:0000256" key="4">
    <source>
        <dbReference type="ARBA" id="ARBA00022989"/>
    </source>
</evidence>
<comment type="caution">
    <text evidence="9">The sequence shown here is derived from an EMBL/GenBank/DDBJ whole genome shotgun (WGS) entry which is preliminary data.</text>
</comment>
<keyword evidence="10" id="KW-1185">Reference proteome</keyword>
<keyword evidence="5" id="KW-0472">Membrane</keyword>
<evidence type="ECO:0000256" key="3">
    <source>
        <dbReference type="ARBA" id="ARBA00022692"/>
    </source>
</evidence>
<evidence type="ECO:0000259" key="8">
    <source>
        <dbReference type="Pfam" id="PF04547"/>
    </source>
</evidence>
<evidence type="ECO:0000256" key="1">
    <source>
        <dbReference type="ARBA" id="ARBA00004141"/>
    </source>
</evidence>
<feature type="domain" description="Anoctamin transmembrane" evidence="8">
    <location>
        <begin position="41"/>
        <end position="188"/>
    </location>
</feature>
<evidence type="ECO:0000256" key="6">
    <source>
        <dbReference type="RuleBase" id="RU280814"/>
    </source>
</evidence>
<sequence length="224" mass="25280">MLEHLKLAKMSFDLWGALSPTRSEPDPNDFANQQQEPTPTSENKNGDNQDHTNTKRSMSQAELESSLYKYDGTFSEHLEMTVQLGYVILFSSAFPPAALCAMFNNFIEIRSDAFKLAYVCQRPFGQRVPNIGTWQNCMEYMSIVAVLVNCALIGLSGQVHRMFPDMTATQTILLIVALEHIMLCIRFKVPHNNNNLRHPFHNNLRHSGHPRLVSDGTSCYASVS</sequence>
<name>A0AAW1IVG1_POPJA</name>
<dbReference type="InterPro" id="IPR049452">
    <property type="entry name" value="Anoctamin_TM"/>
</dbReference>
<evidence type="ECO:0000256" key="7">
    <source>
        <dbReference type="SAM" id="MobiDB-lite"/>
    </source>
</evidence>
<dbReference type="GO" id="GO:0005254">
    <property type="term" value="F:chloride channel activity"/>
    <property type="evidence" value="ECO:0007669"/>
    <property type="project" value="TreeGrafter"/>
</dbReference>
<evidence type="ECO:0000313" key="9">
    <source>
        <dbReference type="EMBL" id="KAK9693810.1"/>
    </source>
</evidence>
<evidence type="ECO:0000313" key="10">
    <source>
        <dbReference type="Proteomes" id="UP001458880"/>
    </source>
</evidence>
<evidence type="ECO:0000256" key="2">
    <source>
        <dbReference type="ARBA" id="ARBA00009671"/>
    </source>
</evidence>
<protein>
    <recommendedName>
        <fullName evidence="6">Anoctamin</fullName>
    </recommendedName>
</protein>
<proteinExistence type="inferred from homology"/>
<gene>
    <name evidence="9" type="ORF">QE152_g33946</name>
</gene>
<feature type="compositionally biased region" description="Basic and acidic residues" evidence="7">
    <location>
        <begin position="44"/>
        <end position="53"/>
    </location>
</feature>
<dbReference type="PANTHER" id="PTHR12308:SF51">
    <property type="entry name" value="ANOCTAMIN-8"/>
    <property type="match status" value="1"/>
</dbReference>
<feature type="compositionally biased region" description="Polar residues" evidence="7">
    <location>
        <begin position="30"/>
        <end position="43"/>
    </location>
</feature>
<reference evidence="9 10" key="1">
    <citation type="journal article" date="2024" name="BMC Genomics">
        <title>De novo assembly and annotation of Popillia japonica's genome with initial clues to its potential as an invasive pest.</title>
        <authorList>
            <person name="Cucini C."/>
            <person name="Boschi S."/>
            <person name="Funari R."/>
            <person name="Cardaioli E."/>
            <person name="Iannotti N."/>
            <person name="Marturano G."/>
            <person name="Paoli F."/>
            <person name="Bruttini M."/>
            <person name="Carapelli A."/>
            <person name="Frati F."/>
            <person name="Nardi F."/>
        </authorList>
    </citation>
    <scope>NUCLEOTIDE SEQUENCE [LARGE SCALE GENOMIC DNA]</scope>
    <source>
        <strain evidence="9">DMR45628</strain>
    </source>
</reference>
<evidence type="ECO:0000256" key="5">
    <source>
        <dbReference type="ARBA" id="ARBA00023136"/>
    </source>
</evidence>
<dbReference type="Proteomes" id="UP001458880">
    <property type="component" value="Unassembled WGS sequence"/>
</dbReference>
<dbReference type="EMBL" id="JASPKY010000530">
    <property type="protein sequence ID" value="KAK9693810.1"/>
    <property type="molecule type" value="Genomic_DNA"/>
</dbReference>
<dbReference type="InterPro" id="IPR007632">
    <property type="entry name" value="Anoctamin"/>
</dbReference>
<comment type="similarity">
    <text evidence="2 6">Belongs to the anoctamin family.</text>
</comment>
<dbReference type="PANTHER" id="PTHR12308">
    <property type="entry name" value="ANOCTAMIN"/>
    <property type="match status" value="1"/>
</dbReference>
<dbReference type="Pfam" id="PF04547">
    <property type="entry name" value="Anoctamin"/>
    <property type="match status" value="1"/>
</dbReference>
<feature type="region of interest" description="Disordered" evidence="7">
    <location>
        <begin position="22"/>
        <end position="60"/>
    </location>
</feature>
<organism evidence="9 10">
    <name type="scientific">Popillia japonica</name>
    <name type="common">Japanese beetle</name>
    <dbReference type="NCBI Taxonomy" id="7064"/>
    <lineage>
        <taxon>Eukaryota</taxon>
        <taxon>Metazoa</taxon>
        <taxon>Ecdysozoa</taxon>
        <taxon>Arthropoda</taxon>
        <taxon>Hexapoda</taxon>
        <taxon>Insecta</taxon>
        <taxon>Pterygota</taxon>
        <taxon>Neoptera</taxon>
        <taxon>Endopterygota</taxon>
        <taxon>Coleoptera</taxon>
        <taxon>Polyphaga</taxon>
        <taxon>Scarabaeiformia</taxon>
        <taxon>Scarabaeidae</taxon>
        <taxon>Rutelinae</taxon>
        <taxon>Popillia</taxon>
    </lineage>
</organism>
<keyword evidence="4" id="KW-1133">Transmembrane helix</keyword>
<dbReference type="GO" id="GO:0005886">
    <property type="term" value="C:plasma membrane"/>
    <property type="evidence" value="ECO:0007669"/>
    <property type="project" value="TreeGrafter"/>
</dbReference>
<accession>A0AAW1IVG1</accession>
<dbReference type="AlphaFoldDB" id="A0AAW1IVG1"/>
<keyword evidence="3" id="KW-0812">Transmembrane</keyword>